<keyword evidence="2" id="KW-0902">Two-component regulatory system</keyword>
<evidence type="ECO:0000256" key="2">
    <source>
        <dbReference type="ARBA" id="ARBA00023012"/>
    </source>
</evidence>
<proteinExistence type="predicted"/>
<dbReference type="RefSeq" id="WP_306976976.1">
    <property type="nucleotide sequence ID" value="NZ_JAUSTQ010000008.1"/>
</dbReference>
<evidence type="ECO:0000256" key="4">
    <source>
        <dbReference type="ARBA" id="ARBA00023125"/>
    </source>
</evidence>
<dbReference type="InterPro" id="IPR036388">
    <property type="entry name" value="WH-like_DNA-bd_sf"/>
</dbReference>
<dbReference type="InterPro" id="IPR039420">
    <property type="entry name" value="WalR-like"/>
</dbReference>
<dbReference type="SMART" id="SM00862">
    <property type="entry name" value="Trans_reg_C"/>
    <property type="match status" value="1"/>
</dbReference>
<organism evidence="10 11">
    <name type="scientific">Alkalibacillus salilacus</name>
    <dbReference type="NCBI Taxonomy" id="284582"/>
    <lineage>
        <taxon>Bacteria</taxon>
        <taxon>Bacillati</taxon>
        <taxon>Bacillota</taxon>
        <taxon>Bacilli</taxon>
        <taxon>Bacillales</taxon>
        <taxon>Bacillaceae</taxon>
        <taxon>Alkalibacillus</taxon>
    </lineage>
</organism>
<keyword evidence="5" id="KW-0804">Transcription</keyword>
<protein>
    <submittedName>
        <fullName evidence="10">DNA-binding response OmpR family regulator</fullName>
    </submittedName>
</protein>
<dbReference type="Gene3D" id="6.10.250.690">
    <property type="match status" value="1"/>
</dbReference>
<evidence type="ECO:0000256" key="3">
    <source>
        <dbReference type="ARBA" id="ARBA00023015"/>
    </source>
</evidence>
<evidence type="ECO:0000256" key="5">
    <source>
        <dbReference type="ARBA" id="ARBA00023163"/>
    </source>
</evidence>
<dbReference type="Pfam" id="PF00072">
    <property type="entry name" value="Response_reg"/>
    <property type="match status" value="1"/>
</dbReference>
<dbReference type="CDD" id="cd00383">
    <property type="entry name" value="trans_reg_C"/>
    <property type="match status" value="1"/>
</dbReference>
<feature type="domain" description="OmpR/PhoB-type" evidence="9">
    <location>
        <begin position="126"/>
        <end position="224"/>
    </location>
</feature>
<dbReference type="PROSITE" id="PS51755">
    <property type="entry name" value="OMPR_PHOB"/>
    <property type="match status" value="1"/>
</dbReference>
<dbReference type="SMART" id="SM00448">
    <property type="entry name" value="REC"/>
    <property type="match status" value="1"/>
</dbReference>
<dbReference type="GO" id="GO:0003677">
    <property type="term" value="F:DNA binding"/>
    <property type="evidence" value="ECO:0007669"/>
    <property type="project" value="UniProtKB-KW"/>
</dbReference>
<evidence type="ECO:0000259" key="9">
    <source>
        <dbReference type="PROSITE" id="PS51755"/>
    </source>
</evidence>
<feature type="DNA-binding region" description="OmpR/PhoB-type" evidence="7">
    <location>
        <begin position="126"/>
        <end position="224"/>
    </location>
</feature>
<evidence type="ECO:0000259" key="8">
    <source>
        <dbReference type="PROSITE" id="PS50110"/>
    </source>
</evidence>
<evidence type="ECO:0000256" key="6">
    <source>
        <dbReference type="PROSITE-ProRule" id="PRU00169"/>
    </source>
</evidence>
<evidence type="ECO:0000256" key="1">
    <source>
        <dbReference type="ARBA" id="ARBA00022553"/>
    </source>
</evidence>
<accession>A0ABT9VGK2</accession>
<keyword evidence="1 6" id="KW-0597">Phosphoprotein</keyword>
<keyword evidence="4 7" id="KW-0238">DNA-binding</keyword>
<comment type="caution">
    <text evidence="10">The sequence shown here is derived from an EMBL/GenBank/DDBJ whole genome shotgun (WGS) entry which is preliminary data.</text>
</comment>
<evidence type="ECO:0000313" key="11">
    <source>
        <dbReference type="Proteomes" id="UP001224359"/>
    </source>
</evidence>
<keyword evidence="3" id="KW-0805">Transcription regulation</keyword>
<name>A0ABT9VGK2_9BACI</name>
<dbReference type="Pfam" id="PF00486">
    <property type="entry name" value="Trans_reg_C"/>
    <property type="match status" value="1"/>
</dbReference>
<dbReference type="Gene3D" id="3.40.50.2300">
    <property type="match status" value="1"/>
</dbReference>
<dbReference type="Proteomes" id="UP001224359">
    <property type="component" value="Unassembled WGS sequence"/>
</dbReference>
<dbReference type="PROSITE" id="PS50110">
    <property type="entry name" value="RESPONSE_REGULATORY"/>
    <property type="match status" value="1"/>
</dbReference>
<dbReference type="InterPro" id="IPR001789">
    <property type="entry name" value="Sig_transdc_resp-reg_receiver"/>
</dbReference>
<dbReference type="InterPro" id="IPR011006">
    <property type="entry name" value="CheY-like_superfamily"/>
</dbReference>
<dbReference type="EMBL" id="JAUSTQ010000008">
    <property type="protein sequence ID" value="MDQ0160039.1"/>
    <property type="molecule type" value="Genomic_DNA"/>
</dbReference>
<sequence length="229" mass="26396">MTHILVVEDEAKIARVLQLELEFEGYGITTVSAGYDALEIMRDETFDLILLDIMLPEMSGLDILKRYRKHNQTTPVIMLTAKDTVEDKVTGLDSGAQDYVTKPFQIEELLARIRAHLRSTEVKDDGDWLNFPPLHLNVSTRDVIRANRTIELTPKEFDLLVLFLRHPRQVLSREQILNAVWGYDFVGDTNVVDVYVRYLRKKVDHEDESPLIHTVRGVGYVLKDPYETT</sequence>
<feature type="modified residue" description="4-aspartylphosphate" evidence="6">
    <location>
        <position position="52"/>
    </location>
</feature>
<gene>
    <name evidence="10" type="ORF">J2S77_002040</name>
</gene>
<evidence type="ECO:0000313" key="10">
    <source>
        <dbReference type="EMBL" id="MDQ0160039.1"/>
    </source>
</evidence>
<keyword evidence="11" id="KW-1185">Reference proteome</keyword>
<dbReference type="SUPFAM" id="SSF52172">
    <property type="entry name" value="CheY-like"/>
    <property type="match status" value="1"/>
</dbReference>
<evidence type="ECO:0000256" key="7">
    <source>
        <dbReference type="PROSITE-ProRule" id="PRU01091"/>
    </source>
</evidence>
<dbReference type="Gene3D" id="1.10.10.10">
    <property type="entry name" value="Winged helix-like DNA-binding domain superfamily/Winged helix DNA-binding domain"/>
    <property type="match status" value="1"/>
</dbReference>
<dbReference type="InterPro" id="IPR001867">
    <property type="entry name" value="OmpR/PhoB-type_DNA-bd"/>
</dbReference>
<dbReference type="PANTHER" id="PTHR48111">
    <property type="entry name" value="REGULATOR OF RPOS"/>
    <property type="match status" value="1"/>
</dbReference>
<feature type="domain" description="Response regulatory" evidence="8">
    <location>
        <begin position="3"/>
        <end position="117"/>
    </location>
</feature>
<reference evidence="10 11" key="1">
    <citation type="submission" date="2023-07" db="EMBL/GenBank/DDBJ databases">
        <title>Genomic Encyclopedia of Type Strains, Phase IV (KMG-IV): sequencing the most valuable type-strain genomes for metagenomic binning, comparative biology and taxonomic classification.</title>
        <authorList>
            <person name="Goeker M."/>
        </authorList>
    </citation>
    <scope>NUCLEOTIDE SEQUENCE [LARGE SCALE GENOMIC DNA]</scope>
    <source>
        <strain evidence="10 11">DSM 16460</strain>
    </source>
</reference>
<dbReference type="PANTHER" id="PTHR48111:SF22">
    <property type="entry name" value="REGULATOR OF RPOS"/>
    <property type="match status" value="1"/>
</dbReference>